<comment type="similarity">
    <text evidence="5">Belongs to the class I-like SAM-binding methyltransferase superfamily. RsmB/NOP family.</text>
</comment>
<evidence type="ECO:0000256" key="4">
    <source>
        <dbReference type="ARBA" id="ARBA00022884"/>
    </source>
</evidence>
<dbReference type="Pfam" id="PF01189">
    <property type="entry name" value="Methyltr_RsmB-F"/>
    <property type="match status" value="1"/>
</dbReference>
<comment type="caution">
    <text evidence="5">Lacks conserved residue(s) required for the propagation of feature annotation.</text>
</comment>
<dbReference type="InterPro" id="IPR049560">
    <property type="entry name" value="MeTrfase_RsmB-F_NOP2_cat"/>
</dbReference>
<protein>
    <submittedName>
        <fullName evidence="7">Methyltransferase domain-containing protein</fullName>
    </submittedName>
</protein>
<gene>
    <name evidence="7" type="ORF">FHG85_02150</name>
</gene>
<accession>A0A7D3XK34</accession>
<evidence type="ECO:0000256" key="2">
    <source>
        <dbReference type="ARBA" id="ARBA00022679"/>
    </source>
</evidence>
<proteinExistence type="inferred from homology"/>
<dbReference type="GO" id="GO:0001510">
    <property type="term" value="P:RNA methylation"/>
    <property type="evidence" value="ECO:0007669"/>
    <property type="project" value="InterPro"/>
</dbReference>
<evidence type="ECO:0000313" key="7">
    <source>
        <dbReference type="EMBL" id="QKG79115.1"/>
    </source>
</evidence>
<dbReference type="PRINTS" id="PR02008">
    <property type="entry name" value="RCMTFAMILY"/>
</dbReference>
<evidence type="ECO:0000256" key="1">
    <source>
        <dbReference type="ARBA" id="ARBA00022603"/>
    </source>
</evidence>
<dbReference type="Proteomes" id="UP000500961">
    <property type="component" value="Chromosome"/>
</dbReference>
<keyword evidence="1 5" id="KW-0489">Methyltransferase</keyword>
<keyword evidence="3 5" id="KW-0949">S-adenosyl-L-methionine</keyword>
<keyword evidence="4 5" id="KW-0694">RNA-binding</keyword>
<feature type="domain" description="SAM-dependent MTase RsmB/NOP-type" evidence="6">
    <location>
        <begin position="139"/>
        <end position="399"/>
    </location>
</feature>
<evidence type="ECO:0000256" key="5">
    <source>
        <dbReference type="PROSITE-ProRule" id="PRU01023"/>
    </source>
</evidence>
<dbReference type="PANTHER" id="PTHR22807">
    <property type="entry name" value="NOP2 YEAST -RELATED NOL1/NOP2/FMU SUN DOMAIN-CONTAINING"/>
    <property type="match status" value="1"/>
</dbReference>
<dbReference type="Gene3D" id="3.40.50.150">
    <property type="entry name" value="Vaccinia Virus protein VP39"/>
    <property type="match status" value="1"/>
</dbReference>
<evidence type="ECO:0000313" key="8">
    <source>
        <dbReference type="Proteomes" id="UP000500961"/>
    </source>
</evidence>
<dbReference type="InterPro" id="IPR054728">
    <property type="entry name" value="RsmB-like_ferredoxin"/>
</dbReference>
<dbReference type="RefSeq" id="WP_173072633.1">
    <property type="nucleotide sequence ID" value="NZ_CP041345.1"/>
</dbReference>
<dbReference type="PROSITE" id="PS51686">
    <property type="entry name" value="SAM_MT_RSMB_NOP"/>
    <property type="match status" value="1"/>
</dbReference>
<dbReference type="PANTHER" id="PTHR22807:SF53">
    <property type="entry name" value="RIBOSOMAL RNA SMALL SUBUNIT METHYLTRANSFERASE B-RELATED"/>
    <property type="match status" value="1"/>
</dbReference>
<evidence type="ECO:0000256" key="3">
    <source>
        <dbReference type="ARBA" id="ARBA00022691"/>
    </source>
</evidence>
<dbReference type="AlphaFoldDB" id="A0A7D3XK34"/>
<dbReference type="Pfam" id="PF22458">
    <property type="entry name" value="RsmF-B_ferredox"/>
    <property type="match status" value="1"/>
</dbReference>
<reference evidence="7 8" key="1">
    <citation type="submission" date="2019-07" db="EMBL/GenBank/DDBJ databases">
        <title>Thalassofilum flectens gen. nov., sp. nov., a novel moderate thermophilic anaerobe from a shallow sea hot spring in Kunashir Island (Russia), representing a new family in the order Bacteroidales, and proposal of Thalassofilacea fam. nov.</title>
        <authorList>
            <person name="Kochetkova T.V."/>
            <person name="Podosokorskaya O.A."/>
            <person name="Novikov A."/>
            <person name="Elcheninov A.G."/>
            <person name="Toshchakov S.V."/>
            <person name="Kublanov I.V."/>
        </authorList>
    </citation>
    <scope>NUCLEOTIDE SEQUENCE [LARGE SCALE GENOMIC DNA]</scope>
    <source>
        <strain evidence="7 8">38-H</strain>
    </source>
</reference>
<dbReference type="KEGG" id="ttz:FHG85_02150"/>
<dbReference type="GO" id="GO:0008173">
    <property type="term" value="F:RNA methyltransferase activity"/>
    <property type="evidence" value="ECO:0007669"/>
    <property type="project" value="InterPro"/>
</dbReference>
<evidence type="ECO:0000259" key="6">
    <source>
        <dbReference type="PROSITE" id="PS51686"/>
    </source>
</evidence>
<dbReference type="GO" id="GO:0003723">
    <property type="term" value="F:RNA binding"/>
    <property type="evidence" value="ECO:0007669"/>
    <property type="project" value="UniProtKB-UniRule"/>
</dbReference>
<dbReference type="InterPro" id="IPR023267">
    <property type="entry name" value="RCMT"/>
</dbReference>
<keyword evidence="2 5" id="KW-0808">Transferase</keyword>
<feature type="binding site" evidence="5">
    <location>
        <position position="252"/>
    </location>
    <ligand>
        <name>S-adenosyl-L-methionine</name>
        <dbReference type="ChEBI" id="CHEBI:59789"/>
    </ligand>
</feature>
<sequence>MKDVFITISLALEEVIFQKRNLDQVISFWISKNKKTWTNKNILQFVTILQETTRWWRLLYEINKEINPKFGTLTQNIVAIYLARTPFGLPQENRITTKLKKEINKTLESLYCIRAIRESIPDWLDKLGSEELGSRWAKEISYLNSNPPIVLRANRLKTTPHELYKILTNEGYKVKKIANSDALILTKSANVFKSNAFKLGMFEQQDFSSQQVVPFLKVEEGQWVVDACAGNGGKSLHLASLMNNKGKIIALDIKDWKLKELKRRARRAGASNIETKPIETSKTIKRLHNKADRLLIDAPCSGLGVLKRNPDTKWHLTAENIDELRLVQRQILEKYCHMLKPGGFMVYSTCSILPSENEQQVKWFIDKMNGQYTLEEEQTLYPSETGFDGFYMARIKRGY</sequence>
<dbReference type="CDD" id="cd02440">
    <property type="entry name" value="AdoMet_MTases"/>
    <property type="match status" value="1"/>
</dbReference>
<dbReference type="InterPro" id="IPR001678">
    <property type="entry name" value="MeTrfase_RsmB-F_NOP2_dom"/>
</dbReference>
<keyword evidence="8" id="KW-1185">Reference proteome</keyword>
<name>A0A7D3XK34_9BACT</name>
<feature type="binding site" evidence="5">
    <location>
        <position position="297"/>
    </location>
    <ligand>
        <name>S-adenosyl-L-methionine</name>
        <dbReference type="ChEBI" id="CHEBI:59789"/>
    </ligand>
</feature>
<dbReference type="SUPFAM" id="SSF53335">
    <property type="entry name" value="S-adenosyl-L-methionine-dependent methyltransferases"/>
    <property type="match status" value="1"/>
</dbReference>
<organism evidence="7 8">
    <name type="scientific">Tenuifilum thalassicum</name>
    <dbReference type="NCBI Taxonomy" id="2590900"/>
    <lineage>
        <taxon>Bacteria</taxon>
        <taxon>Pseudomonadati</taxon>
        <taxon>Bacteroidota</taxon>
        <taxon>Bacteroidia</taxon>
        <taxon>Bacteroidales</taxon>
        <taxon>Tenuifilaceae</taxon>
        <taxon>Tenuifilum</taxon>
    </lineage>
</organism>
<dbReference type="EMBL" id="CP041345">
    <property type="protein sequence ID" value="QKG79115.1"/>
    <property type="molecule type" value="Genomic_DNA"/>
</dbReference>
<dbReference type="InterPro" id="IPR029063">
    <property type="entry name" value="SAM-dependent_MTases_sf"/>
</dbReference>
<feature type="active site" description="Nucleophile" evidence="5">
    <location>
        <position position="350"/>
    </location>
</feature>